<dbReference type="InterPro" id="IPR000847">
    <property type="entry name" value="LysR_HTH_N"/>
</dbReference>
<dbReference type="Proteomes" id="UP000069443">
    <property type="component" value="Unassembled WGS sequence"/>
</dbReference>
<gene>
    <name evidence="9" type="ORF">RMCC_6310</name>
</gene>
<keyword evidence="3" id="KW-0238">DNA-binding</keyword>
<evidence type="ECO:0000256" key="6">
    <source>
        <dbReference type="ARBA" id="ARBA00040885"/>
    </source>
</evidence>
<sequence>MDLRSLEYFVAVADERSFTRAAQRCHVTQPTISGQITALERELGEPLFDRAARTMSLTDGGEILLPYARQCLAAAENAKAEFSARAGLLRGEFRFGTGGGVENTSIPMLLGALRKAHPGIDVHLTEATSAPLLEMVAEGRLHAAVIARPHAALPTAIASAPMFSGRLVAVFDPSAFTFDGPIGITALAGRPVITYPSSSALRSRLDAVIAESGADITVNYVANDVRLQLAFARQAVGIAICADSDPALQDCPDLAVRALAPPVTFDKILVWRNDIAPSAATRAFFAIWKEVSAAARESA</sequence>
<evidence type="ECO:0000256" key="1">
    <source>
        <dbReference type="ARBA" id="ARBA00009437"/>
    </source>
</evidence>
<dbReference type="Pfam" id="PF03466">
    <property type="entry name" value="LysR_substrate"/>
    <property type="match status" value="1"/>
</dbReference>
<keyword evidence="2" id="KW-0805">Transcription regulation</keyword>
<accession>A0A117ICC9</accession>
<evidence type="ECO:0000256" key="5">
    <source>
        <dbReference type="ARBA" id="ARBA00023163"/>
    </source>
</evidence>
<evidence type="ECO:0000256" key="4">
    <source>
        <dbReference type="ARBA" id="ARBA00023159"/>
    </source>
</evidence>
<dbReference type="CDD" id="cd05466">
    <property type="entry name" value="PBP2_LTTR_substrate"/>
    <property type="match status" value="1"/>
</dbReference>
<evidence type="ECO:0000256" key="2">
    <source>
        <dbReference type="ARBA" id="ARBA00023015"/>
    </source>
</evidence>
<protein>
    <recommendedName>
        <fullName evidence="6">Probable hydrogen peroxide-inducible genes activator</fullName>
    </recommendedName>
</protein>
<dbReference type="EMBL" id="BCSY01000135">
    <property type="protein sequence ID" value="GAS99345.1"/>
    <property type="molecule type" value="Genomic_DNA"/>
</dbReference>
<dbReference type="GO" id="GO:0032993">
    <property type="term" value="C:protein-DNA complex"/>
    <property type="evidence" value="ECO:0007669"/>
    <property type="project" value="TreeGrafter"/>
</dbReference>
<evidence type="ECO:0000256" key="7">
    <source>
        <dbReference type="ARBA" id="ARBA00056658"/>
    </source>
</evidence>
<dbReference type="InterPro" id="IPR036390">
    <property type="entry name" value="WH_DNA-bd_sf"/>
</dbReference>
<comment type="function">
    <text evidence="7">Required for the induction the katG gene for catalase. Involved in the response to hydrogen peroxide.</text>
</comment>
<dbReference type="FunFam" id="1.10.10.10:FF:000001">
    <property type="entry name" value="LysR family transcriptional regulator"/>
    <property type="match status" value="1"/>
</dbReference>
<reference evidence="10" key="1">
    <citation type="journal article" date="2016" name="Genome Announc.">
        <title>Draft Genome Sequences of Five Rapidly Growing Mycobacterium Species, M. thermoresistibile, M. fortuitum subsp. acetamidolyticum, M. canariasense, M. brisbanense, and M. novocastrense.</title>
        <authorList>
            <person name="Katahira K."/>
            <person name="Ogura Y."/>
            <person name="Gotoh Y."/>
            <person name="Hayashi T."/>
        </authorList>
    </citation>
    <scope>NUCLEOTIDE SEQUENCE [LARGE SCALE GENOMIC DNA]</scope>
    <source>
        <strain evidence="10">JCM15298</strain>
    </source>
</reference>
<evidence type="ECO:0000313" key="9">
    <source>
        <dbReference type="EMBL" id="GAS99345.1"/>
    </source>
</evidence>
<dbReference type="Gene3D" id="1.10.10.10">
    <property type="entry name" value="Winged helix-like DNA-binding domain superfamily/Winged helix DNA-binding domain"/>
    <property type="match status" value="1"/>
</dbReference>
<dbReference type="AlphaFoldDB" id="A0A117ICC9"/>
<dbReference type="GO" id="GO:0003677">
    <property type="term" value="F:DNA binding"/>
    <property type="evidence" value="ECO:0007669"/>
    <property type="project" value="UniProtKB-KW"/>
</dbReference>
<dbReference type="Pfam" id="PF00126">
    <property type="entry name" value="HTH_1"/>
    <property type="match status" value="1"/>
</dbReference>
<dbReference type="SUPFAM" id="SSF53850">
    <property type="entry name" value="Periplasmic binding protein-like II"/>
    <property type="match status" value="1"/>
</dbReference>
<dbReference type="PROSITE" id="PS50931">
    <property type="entry name" value="HTH_LYSR"/>
    <property type="match status" value="1"/>
</dbReference>
<keyword evidence="5" id="KW-0804">Transcription</keyword>
<keyword evidence="4" id="KW-0010">Activator</keyword>
<evidence type="ECO:0000313" key="10">
    <source>
        <dbReference type="Proteomes" id="UP000069443"/>
    </source>
</evidence>
<dbReference type="PRINTS" id="PR00039">
    <property type="entry name" value="HTHLYSR"/>
</dbReference>
<name>A0A117ICC9_MYCCR</name>
<dbReference type="GO" id="GO:0003700">
    <property type="term" value="F:DNA-binding transcription factor activity"/>
    <property type="evidence" value="ECO:0007669"/>
    <property type="project" value="InterPro"/>
</dbReference>
<comment type="caution">
    <text evidence="9">The sequence shown here is derived from an EMBL/GenBank/DDBJ whole genome shotgun (WGS) entry which is preliminary data.</text>
</comment>
<evidence type="ECO:0000256" key="3">
    <source>
        <dbReference type="ARBA" id="ARBA00023125"/>
    </source>
</evidence>
<keyword evidence="10" id="KW-1185">Reference proteome</keyword>
<organism evidence="9 10">
    <name type="scientific">Mycolicibacterium canariasense</name>
    <name type="common">Mycobacterium canariasense</name>
    <dbReference type="NCBI Taxonomy" id="228230"/>
    <lineage>
        <taxon>Bacteria</taxon>
        <taxon>Bacillati</taxon>
        <taxon>Actinomycetota</taxon>
        <taxon>Actinomycetes</taxon>
        <taxon>Mycobacteriales</taxon>
        <taxon>Mycobacteriaceae</taxon>
        <taxon>Mycolicibacterium</taxon>
    </lineage>
</organism>
<dbReference type="InterPro" id="IPR036388">
    <property type="entry name" value="WH-like_DNA-bd_sf"/>
</dbReference>
<dbReference type="PANTHER" id="PTHR30346">
    <property type="entry name" value="TRANSCRIPTIONAL DUAL REGULATOR HCAR-RELATED"/>
    <property type="match status" value="1"/>
</dbReference>
<dbReference type="PANTHER" id="PTHR30346:SF9">
    <property type="entry name" value="LYSR FAMILY TRANSCRIPTIONAL REGULATOR"/>
    <property type="match status" value="1"/>
</dbReference>
<dbReference type="SUPFAM" id="SSF46785">
    <property type="entry name" value="Winged helix' DNA-binding domain"/>
    <property type="match status" value="1"/>
</dbReference>
<proteinExistence type="inferred from homology"/>
<dbReference type="STRING" id="228230.RMCC_6310"/>
<feature type="domain" description="HTH lysR-type" evidence="8">
    <location>
        <begin position="1"/>
        <end position="58"/>
    </location>
</feature>
<evidence type="ECO:0000259" key="8">
    <source>
        <dbReference type="PROSITE" id="PS50931"/>
    </source>
</evidence>
<reference evidence="10" key="2">
    <citation type="submission" date="2016-02" db="EMBL/GenBank/DDBJ databases">
        <title>Draft genome sequence of five rapidly growing Mycobacterium species.</title>
        <authorList>
            <person name="Katahira K."/>
            <person name="Gotou Y."/>
            <person name="Iida K."/>
            <person name="Ogura Y."/>
            <person name="Hayashi T."/>
        </authorList>
    </citation>
    <scope>NUCLEOTIDE SEQUENCE [LARGE SCALE GENOMIC DNA]</scope>
    <source>
        <strain evidence="10">JCM15298</strain>
    </source>
</reference>
<comment type="similarity">
    <text evidence="1">Belongs to the LysR transcriptional regulatory family.</text>
</comment>
<dbReference type="Gene3D" id="3.40.190.290">
    <property type="match status" value="1"/>
</dbReference>
<dbReference type="InterPro" id="IPR005119">
    <property type="entry name" value="LysR_subst-bd"/>
</dbReference>
<dbReference type="RefSeq" id="WP_062660036.1">
    <property type="nucleotide sequence ID" value="NZ_BCSY01000135.1"/>
</dbReference>